<proteinExistence type="predicted"/>
<accession>S5MB50</accession>
<feature type="compositionally biased region" description="Low complexity" evidence="1">
    <location>
        <begin position="77"/>
        <end position="86"/>
    </location>
</feature>
<organism evidence="2 3">
    <name type="scientific">Bacillus phage Shanette</name>
    <dbReference type="NCBI Taxonomy" id="1296656"/>
    <lineage>
        <taxon>Viruses</taxon>
        <taxon>Duplodnaviria</taxon>
        <taxon>Heunggongvirae</taxon>
        <taxon>Uroviricota</taxon>
        <taxon>Caudoviricetes</taxon>
        <taxon>Herelleviridae</taxon>
        <taxon>Spounavirinae</taxon>
        <taxon>Siminovitchvirus</taxon>
        <taxon>Siminovitchvirus shanette</taxon>
    </lineage>
</organism>
<dbReference type="KEGG" id="vg:26642438"/>
<keyword evidence="3" id="KW-1185">Reference proteome</keyword>
<feature type="compositionally biased region" description="Basic and acidic residues" evidence="1">
    <location>
        <begin position="55"/>
        <end position="75"/>
    </location>
</feature>
<name>S5MB50_9CAUD</name>
<evidence type="ECO:0000256" key="1">
    <source>
        <dbReference type="SAM" id="MobiDB-lite"/>
    </source>
</evidence>
<dbReference type="EMBL" id="KC595513">
    <property type="protein sequence ID" value="AGR46989.1"/>
    <property type="molecule type" value="Genomic_DNA"/>
</dbReference>
<sequence length="86" mass="9749">MPKVQNIMLKGQEAVLSTETVVFDEHGIGEIKSEEVFNGVLELKNFFAVEEAKEEIKEEIKEEPKEVEKEEEKPKAKTASKTTAKK</sequence>
<evidence type="ECO:0000313" key="3">
    <source>
        <dbReference type="Proteomes" id="UP000015093"/>
    </source>
</evidence>
<evidence type="ECO:0000313" key="2">
    <source>
        <dbReference type="EMBL" id="AGR46989.1"/>
    </source>
</evidence>
<feature type="region of interest" description="Disordered" evidence="1">
    <location>
        <begin position="55"/>
        <end position="86"/>
    </location>
</feature>
<dbReference type="Proteomes" id="UP000015093">
    <property type="component" value="Segment"/>
</dbReference>
<protein>
    <submittedName>
        <fullName evidence="2">Uncharacterized protein</fullName>
    </submittedName>
</protein>
<reference evidence="2 3" key="1">
    <citation type="journal article" date="2014" name="Genome Announc.">
        <title>Genome Sequences of Three Novel Bacillus cereus Bacteriophages.</title>
        <authorList>
            <person name="Grose J.H."/>
            <person name="Jensen J.D."/>
            <person name="Merrill B.D."/>
            <person name="Fisher J.N."/>
            <person name="Burnett S.H."/>
            <person name="Breakwell D.P."/>
        </authorList>
    </citation>
    <scope>NUCLEOTIDE SEQUENCE [LARGE SCALE GENOMIC DNA]</scope>
</reference>
<dbReference type="GeneID" id="26642438"/>
<gene>
    <name evidence="2" type="ORF">SHANETTE_95</name>
</gene>
<dbReference type="RefSeq" id="YP_009216090.1">
    <property type="nucleotide sequence ID" value="NC_028983.1"/>
</dbReference>